<accession>A0A261U6X6</accession>
<dbReference type="EMBL" id="NEVQ01000012">
    <property type="protein sequence ID" value="OZI57659.1"/>
    <property type="molecule type" value="Genomic_DNA"/>
</dbReference>
<name>A0A261U6X6_9BORD</name>
<reference evidence="1 2" key="1">
    <citation type="submission" date="2017-05" db="EMBL/GenBank/DDBJ databases">
        <title>Complete and WGS of Bordetella genogroups.</title>
        <authorList>
            <person name="Spilker T."/>
            <person name="LiPuma J."/>
        </authorList>
    </citation>
    <scope>NUCLEOTIDE SEQUENCE [LARGE SCALE GENOMIC DNA]</scope>
    <source>
        <strain evidence="1 2">AU9919</strain>
    </source>
</reference>
<organism evidence="1 2">
    <name type="scientific">Bordetella genomosp. 4</name>
    <dbReference type="NCBI Taxonomy" id="463044"/>
    <lineage>
        <taxon>Bacteria</taxon>
        <taxon>Pseudomonadati</taxon>
        <taxon>Pseudomonadota</taxon>
        <taxon>Betaproteobacteria</taxon>
        <taxon>Burkholderiales</taxon>
        <taxon>Alcaligenaceae</taxon>
        <taxon>Bordetella</taxon>
    </lineage>
</organism>
<evidence type="ECO:0000313" key="2">
    <source>
        <dbReference type="Proteomes" id="UP000216885"/>
    </source>
</evidence>
<comment type="caution">
    <text evidence="1">The sequence shown here is derived from an EMBL/GenBank/DDBJ whole genome shotgun (WGS) entry which is preliminary data.</text>
</comment>
<keyword evidence="2" id="KW-1185">Reference proteome</keyword>
<proteinExistence type="predicted"/>
<protein>
    <submittedName>
        <fullName evidence="1">Aldehyde dehydrogenase</fullName>
    </submittedName>
</protein>
<gene>
    <name evidence="1" type="ORF">CAL20_09800</name>
</gene>
<sequence length="65" mass="7107">MAIFKLTERSTGRAMVVRAKCLSCARAVAVENAGPEGTRVWRDSALSTVELIRENDKTGLILKSE</sequence>
<evidence type="ECO:0000313" key="1">
    <source>
        <dbReference type="EMBL" id="OZI57659.1"/>
    </source>
</evidence>
<dbReference type="AlphaFoldDB" id="A0A261U6X6"/>
<dbReference type="Proteomes" id="UP000216885">
    <property type="component" value="Unassembled WGS sequence"/>
</dbReference>